<keyword evidence="3" id="KW-1185">Reference proteome</keyword>
<dbReference type="AlphaFoldDB" id="A0AAD4LC19"/>
<evidence type="ECO:0000313" key="2">
    <source>
        <dbReference type="EMBL" id="KAH8983931.1"/>
    </source>
</evidence>
<evidence type="ECO:0000313" key="3">
    <source>
        <dbReference type="Proteomes" id="UP001201163"/>
    </source>
</evidence>
<sequence length="454" mass="51524">MPEILHTCHKFFFDHPLQWCINVVGAFELDSRFQSLHPHVGFCHFGNGVVRVQQMTGFQSPFLTESAISSFVDSLKEFHDKKVAITAAGARIGTKGPITHFNIPKLELWQHFACSTKMMGAPIQWTADVTERLHITEVKHPFRATNHRNFEEQCARILDRLERVKLFDFFCKFLANGDLKLSNPVVTEAALTAQQDLHPVLPPTVATCEEIVMSQRPMQNYFLKGLVSSNSLATFHLNKTPDIASISIGKATHLYALQDFWPALGDFMSGLSHQQCHGRRVSRGCPDVRFEDICIWFRFRIQLHSVHDQHVLLPAQTVQVLLPSQKHPHGLCDTILIHGLGDAGDSGDKSVQGEAAQVAQVRMLFQPILNKRQNNPFLCYIEKFSFAGRRAKDRSQLEEQDVDMYLGMVQECAWGTSSHSPTSHTLWTLYRCTGLKRIPKSQPKTLWICPRNFI</sequence>
<reference evidence="2" key="1">
    <citation type="submission" date="2022-01" db="EMBL/GenBank/DDBJ databases">
        <title>Comparative genomics reveals a dynamic genome evolution in the ectomycorrhizal milk-cap (Lactarius) mushrooms.</title>
        <authorList>
            <consortium name="DOE Joint Genome Institute"/>
            <person name="Lebreton A."/>
            <person name="Tang N."/>
            <person name="Kuo A."/>
            <person name="LaButti K."/>
            <person name="Drula E."/>
            <person name="Barry K."/>
            <person name="Clum A."/>
            <person name="Lipzen A."/>
            <person name="Mousain D."/>
            <person name="Ng V."/>
            <person name="Wang R."/>
            <person name="Wang X."/>
            <person name="Dai Y."/>
            <person name="Henrissat B."/>
            <person name="Grigoriev I.V."/>
            <person name="Guerin-Laguette A."/>
            <person name="Yu F."/>
            <person name="Martin F.M."/>
        </authorList>
    </citation>
    <scope>NUCLEOTIDE SEQUENCE</scope>
    <source>
        <strain evidence="2">QP</strain>
    </source>
</reference>
<organism evidence="2 3">
    <name type="scientific">Lactarius akahatsu</name>
    <dbReference type="NCBI Taxonomy" id="416441"/>
    <lineage>
        <taxon>Eukaryota</taxon>
        <taxon>Fungi</taxon>
        <taxon>Dikarya</taxon>
        <taxon>Basidiomycota</taxon>
        <taxon>Agaricomycotina</taxon>
        <taxon>Agaricomycetes</taxon>
        <taxon>Russulales</taxon>
        <taxon>Russulaceae</taxon>
        <taxon>Lactarius</taxon>
    </lineage>
</organism>
<name>A0AAD4LC19_9AGAM</name>
<protein>
    <recommendedName>
        <fullName evidence="1">DUF6830 domain-containing protein</fullName>
    </recommendedName>
</protein>
<dbReference type="Proteomes" id="UP001201163">
    <property type="component" value="Unassembled WGS sequence"/>
</dbReference>
<dbReference type="InterPro" id="IPR049233">
    <property type="entry name" value="DUF6830"/>
</dbReference>
<gene>
    <name evidence="2" type="ORF">EDB92DRAFT_1819274</name>
</gene>
<evidence type="ECO:0000259" key="1">
    <source>
        <dbReference type="Pfam" id="PF20722"/>
    </source>
</evidence>
<dbReference type="Pfam" id="PF20722">
    <property type="entry name" value="DUF6830"/>
    <property type="match status" value="1"/>
</dbReference>
<proteinExistence type="predicted"/>
<feature type="domain" description="DUF6830" evidence="1">
    <location>
        <begin position="229"/>
        <end position="338"/>
    </location>
</feature>
<accession>A0AAD4LC19</accession>
<comment type="caution">
    <text evidence="2">The sequence shown here is derived from an EMBL/GenBank/DDBJ whole genome shotgun (WGS) entry which is preliminary data.</text>
</comment>
<dbReference type="EMBL" id="JAKELL010000081">
    <property type="protein sequence ID" value="KAH8983931.1"/>
    <property type="molecule type" value="Genomic_DNA"/>
</dbReference>